<name>A0ABD0K4G9_9CAEN</name>
<dbReference type="Proteomes" id="UP001519460">
    <property type="component" value="Unassembled WGS sequence"/>
</dbReference>
<dbReference type="SMART" id="SM00875">
    <property type="entry name" value="BACK"/>
    <property type="match status" value="1"/>
</dbReference>
<dbReference type="Pfam" id="PF24681">
    <property type="entry name" value="Kelch_KLHDC2_KLHL20_DRC7"/>
    <property type="match status" value="1"/>
</dbReference>
<keyword evidence="1" id="KW-0880">Kelch repeat</keyword>
<dbReference type="PANTHER" id="PTHR45632:SF3">
    <property type="entry name" value="KELCH-LIKE PROTEIN 32"/>
    <property type="match status" value="1"/>
</dbReference>
<sequence length="616" mass="68835">MPPKRIPFGARCPPAHFMTSTCDKAGRSAAVPVEGHASATPAEAGEASGAGIAERVVTSNNHCCRMLQGLQELRYNSTLCDYSLIADGEEIKVHKAAMAACSDYFRVMLTANMRESREQQVELKGVTAGGLKVVVDFVYTGMLALTIENVEEVLSAATHLQVSVAVDLCSKYLEMAITVDNCVDILNLAELYALSSMCTRARQFILENFEVVADSEQYYKLTARQLASMLAENSLRVNSEYRLFELVLRWIRHDRDMRQPYVAELMRNVRLPLLSGEELVEKVSRVSVMKENPECAALLTEAKDYHIVVSKQPLLQSARTQVRSDFQSLVMCHAQNLESYTFCTQRQGFLRDATIPLYNPSVVVVDNFMYACGGKYDSTENNEIATARCFRYDPRFDSWFELTSMTEARKDFVVVALDGKLYAVGGQDENMVMCTVECFTIAKNDWEMRASISNSCYGHAGAVCLGKIFISGGQRFSGCSNNMVCYTPEADVWEERASMLNGRCNHVMVEVCDKLYVVGGNIEDSYGFPVPIIAIEQYLPLADQWTICKSTCNIREAGASVLDNKVYVVGGINGEHYYSDLLQTFDPIKDELRLVEKFPTRIYGRACCILTLPQYI</sequence>
<dbReference type="PANTHER" id="PTHR45632">
    <property type="entry name" value="LD33804P"/>
    <property type="match status" value="1"/>
</dbReference>
<dbReference type="InterPro" id="IPR011705">
    <property type="entry name" value="BACK"/>
</dbReference>
<evidence type="ECO:0000256" key="1">
    <source>
        <dbReference type="ARBA" id="ARBA00022441"/>
    </source>
</evidence>
<organism evidence="4 5">
    <name type="scientific">Batillaria attramentaria</name>
    <dbReference type="NCBI Taxonomy" id="370345"/>
    <lineage>
        <taxon>Eukaryota</taxon>
        <taxon>Metazoa</taxon>
        <taxon>Spiralia</taxon>
        <taxon>Lophotrochozoa</taxon>
        <taxon>Mollusca</taxon>
        <taxon>Gastropoda</taxon>
        <taxon>Caenogastropoda</taxon>
        <taxon>Sorbeoconcha</taxon>
        <taxon>Cerithioidea</taxon>
        <taxon>Batillariidae</taxon>
        <taxon>Batillaria</taxon>
    </lineage>
</organism>
<gene>
    <name evidence="4" type="ORF">BaRGS_00027085</name>
</gene>
<evidence type="ECO:0000313" key="4">
    <source>
        <dbReference type="EMBL" id="KAK7481712.1"/>
    </source>
</evidence>
<dbReference type="AlphaFoldDB" id="A0ABD0K4G9"/>
<evidence type="ECO:0000256" key="2">
    <source>
        <dbReference type="ARBA" id="ARBA00022737"/>
    </source>
</evidence>
<dbReference type="Pfam" id="PF00651">
    <property type="entry name" value="BTB"/>
    <property type="match status" value="1"/>
</dbReference>
<dbReference type="PROSITE" id="PS50097">
    <property type="entry name" value="BTB"/>
    <property type="match status" value="1"/>
</dbReference>
<dbReference type="SUPFAM" id="SSF54695">
    <property type="entry name" value="POZ domain"/>
    <property type="match status" value="1"/>
</dbReference>
<dbReference type="EMBL" id="JACVVK020000258">
    <property type="protein sequence ID" value="KAK7481712.1"/>
    <property type="molecule type" value="Genomic_DNA"/>
</dbReference>
<dbReference type="InterPro" id="IPR017096">
    <property type="entry name" value="BTB-kelch_protein"/>
</dbReference>
<dbReference type="SUPFAM" id="SSF117281">
    <property type="entry name" value="Kelch motif"/>
    <property type="match status" value="1"/>
</dbReference>
<comment type="caution">
    <text evidence="4">The sequence shown here is derived from an EMBL/GenBank/DDBJ whole genome shotgun (WGS) entry which is preliminary data.</text>
</comment>
<dbReference type="InterPro" id="IPR015915">
    <property type="entry name" value="Kelch-typ_b-propeller"/>
</dbReference>
<dbReference type="InterPro" id="IPR000210">
    <property type="entry name" value="BTB/POZ_dom"/>
</dbReference>
<keyword evidence="5" id="KW-1185">Reference proteome</keyword>
<dbReference type="PIRSF" id="PIRSF037037">
    <property type="entry name" value="Kelch-like_protein_gigaxonin"/>
    <property type="match status" value="1"/>
</dbReference>
<feature type="domain" description="BTB" evidence="3">
    <location>
        <begin position="80"/>
        <end position="147"/>
    </location>
</feature>
<evidence type="ECO:0000313" key="5">
    <source>
        <dbReference type="Proteomes" id="UP001519460"/>
    </source>
</evidence>
<dbReference type="InterPro" id="IPR006652">
    <property type="entry name" value="Kelch_1"/>
</dbReference>
<dbReference type="SMART" id="SM00612">
    <property type="entry name" value="Kelch"/>
    <property type="match status" value="5"/>
</dbReference>
<dbReference type="Pfam" id="PF07707">
    <property type="entry name" value="BACK"/>
    <property type="match status" value="1"/>
</dbReference>
<dbReference type="Gene3D" id="1.25.40.420">
    <property type="match status" value="1"/>
</dbReference>
<dbReference type="SMART" id="SM00225">
    <property type="entry name" value="BTB"/>
    <property type="match status" value="1"/>
</dbReference>
<dbReference type="FunFam" id="1.25.40.420:FF:000001">
    <property type="entry name" value="Kelch-like family member 12"/>
    <property type="match status" value="1"/>
</dbReference>
<dbReference type="Pfam" id="PF01344">
    <property type="entry name" value="Kelch_1"/>
    <property type="match status" value="1"/>
</dbReference>
<dbReference type="Gene3D" id="3.30.710.10">
    <property type="entry name" value="Potassium Channel Kv1.1, Chain A"/>
    <property type="match status" value="1"/>
</dbReference>
<evidence type="ECO:0000259" key="3">
    <source>
        <dbReference type="PROSITE" id="PS50097"/>
    </source>
</evidence>
<proteinExistence type="predicted"/>
<dbReference type="InterPro" id="IPR011333">
    <property type="entry name" value="SKP1/BTB/POZ_sf"/>
</dbReference>
<accession>A0ABD0K4G9</accession>
<protein>
    <recommendedName>
        <fullName evidence="3">BTB domain-containing protein</fullName>
    </recommendedName>
</protein>
<reference evidence="4 5" key="1">
    <citation type="journal article" date="2023" name="Sci. Data">
        <title>Genome assembly of the Korean intertidal mud-creeper Batillaria attramentaria.</title>
        <authorList>
            <person name="Patra A.K."/>
            <person name="Ho P.T."/>
            <person name="Jun S."/>
            <person name="Lee S.J."/>
            <person name="Kim Y."/>
            <person name="Won Y.J."/>
        </authorList>
    </citation>
    <scope>NUCLEOTIDE SEQUENCE [LARGE SCALE GENOMIC DNA]</scope>
    <source>
        <strain evidence="4">Wonlab-2016</strain>
    </source>
</reference>
<dbReference type="Gene3D" id="2.120.10.80">
    <property type="entry name" value="Kelch-type beta propeller"/>
    <property type="match status" value="1"/>
</dbReference>
<keyword evidence="2" id="KW-0677">Repeat</keyword>